<dbReference type="Proteomes" id="UP000001936">
    <property type="component" value="Chromosome"/>
</dbReference>
<dbReference type="KEGG" id="ret:RHE_CH03118"/>
<gene>
    <name evidence="2" type="ordered locus">RHE_CH03118</name>
</gene>
<feature type="compositionally biased region" description="Polar residues" evidence="1">
    <location>
        <begin position="1"/>
        <end position="10"/>
    </location>
</feature>
<proteinExistence type="predicted"/>
<evidence type="ECO:0000313" key="3">
    <source>
        <dbReference type="Proteomes" id="UP000001936"/>
    </source>
</evidence>
<organism evidence="2 3">
    <name type="scientific">Rhizobium etli (strain ATCC 51251 / DSM 11541 / JCM 21823 / NBRC 15573 / CFN 42)</name>
    <dbReference type="NCBI Taxonomy" id="347834"/>
    <lineage>
        <taxon>Bacteria</taxon>
        <taxon>Pseudomonadati</taxon>
        <taxon>Pseudomonadota</taxon>
        <taxon>Alphaproteobacteria</taxon>
        <taxon>Hyphomicrobiales</taxon>
        <taxon>Rhizobiaceae</taxon>
        <taxon>Rhizobium/Agrobacterium group</taxon>
        <taxon>Rhizobium</taxon>
    </lineage>
</organism>
<keyword evidence="3" id="KW-1185">Reference proteome</keyword>
<reference evidence="2 3" key="1">
    <citation type="journal article" date="2006" name="Proc. Natl. Acad. Sci. U.S.A.">
        <title>The partitioned Rhizobium etli genome: genetic and metabolic redundancy in seven interacting replicons.</title>
        <authorList>
            <person name="Gonzalez V."/>
            <person name="Santamaria R.I."/>
            <person name="Bustos P."/>
            <person name="Hernandez-Gonzalez I."/>
            <person name="Medrano-Soto A."/>
            <person name="Moreno-Hagelsieb G."/>
            <person name="Janga S.C."/>
            <person name="Ramirez M.A."/>
            <person name="Jimenez-Jacinto V."/>
            <person name="Collado-Vides J."/>
            <person name="Davila G."/>
        </authorList>
    </citation>
    <scope>NUCLEOTIDE SEQUENCE [LARGE SCALE GENOMIC DNA]</scope>
    <source>
        <strain evidence="3">ATCC 51251 / DSM 11541 / JCM 21823 / NBRC 15573 / CFN 42</strain>
    </source>
</reference>
<dbReference type="AlphaFoldDB" id="Q2K5K2"/>
<evidence type="ECO:0000256" key="1">
    <source>
        <dbReference type="SAM" id="MobiDB-lite"/>
    </source>
</evidence>
<name>Q2K5K2_RHIEC</name>
<evidence type="ECO:0000313" key="2">
    <source>
        <dbReference type="EMBL" id="ABC91884.1"/>
    </source>
</evidence>
<accession>Q2K5K2</accession>
<dbReference type="HOGENOM" id="CLU_164770_0_0_5"/>
<sequence>MASRRWSGSRSRFADDGDHTEEDDQEMARRWKLNLIDRENPEWEDISFHWACEESLVARTHCWIPVTGTGIQQRRVYGAKTPLGLPAKVERHRRTIQLLSKFSNIPFQSLYLRSLPPVLISS</sequence>
<dbReference type="EMBL" id="CP000133">
    <property type="protein sequence ID" value="ABC91884.1"/>
    <property type="molecule type" value="Genomic_DNA"/>
</dbReference>
<protein>
    <submittedName>
        <fullName evidence="2">Hypothetical conserved protein</fullName>
    </submittedName>
</protein>
<feature type="region of interest" description="Disordered" evidence="1">
    <location>
        <begin position="1"/>
        <end position="26"/>
    </location>
</feature>